<accession>A0A8H6X422</accession>
<sequence length="281" mass="30855">MPEGSKLMVACVKKRPNRRYDFESCLAEESRHRGLTSLIKPASAGDSDYEAWFEPLPPLPVITSQEVSFQEGTIPDEGCVPCSVTFKTCIPTTLGASCMNCIKTDGKHCDHSYTVEEYIALHSEISTAFGHATDVTKMYFCGLADAIDDLSNTAEAHYASAKRMKHCLSLVLAHSLKVVHLVGTENFCRWFTVPDSDPCIVDAVNGLVNMYNSLTIEERNNLTANEHLSFPPVLMTTDHGRLIKTNYEAIEKEFSRSQPAIVESKDVNMEGEVAAPSVGGA</sequence>
<organism evidence="1 2">
    <name type="scientific">Mycena venus</name>
    <dbReference type="NCBI Taxonomy" id="2733690"/>
    <lineage>
        <taxon>Eukaryota</taxon>
        <taxon>Fungi</taxon>
        <taxon>Dikarya</taxon>
        <taxon>Basidiomycota</taxon>
        <taxon>Agaricomycotina</taxon>
        <taxon>Agaricomycetes</taxon>
        <taxon>Agaricomycetidae</taxon>
        <taxon>Agaricales</taxon>
        <taxon>Marasmiineae</taxon>
        <taxon>Mycenaceae</taxon>
        <taxon>Mycena</taxon>
    </lineage>
</organism>
<evidence type="ECO:0000313" key="2">
    <source>
        <dbReference type="Proteomes" id="UP000620124"/>
    </source>
</evidence>
<name>A0A8H6X422_9AGAR</name>
<dbReference type="EMBL" id="JACAZI010000027">
    <property type="protein sequence ID" value="KAF7334080.1"/>
    <property type="molecule type" value="Genomic_DNA"/>
</dbReference>
<evidence type="ECO:0000313" key="1">
    <source>
        <dbReference type="EMBL" id="KAF7334080.1"/>
    </source>
</evidence>
<comment type="caution">
    <text evidence="1">The sequence shown here is derived from an EMBL/GenBank/DDBJ whole genome shotgun (WGS) entry which is preliminary data.</text>
</comment>
<proteinExistence type="predicted"/>
<protein>
    <submittedName>
        <fullName evidence="1">Uncharacterized protein</fullName>
    </submittedName>
</protein>
<keyword evidence="2" id="KW-1185">Reference proteome</keyword>
<dbReference type="Proteomes" id="UP000620124">
    <property type="component" value="Unassembled WGS sequence"/>
</dbReference>
<reference evidence="1" key="1">
    <citation type="submission" date="2020-05" db="EMBL/GenBank/DDBJ databases">
        <title>Mycena genomes resolve the evolution of fungal bioluminescence.</title>
        <authorList>
            <person name="Tsai I.J."/>
        </authorList>
    </citation>
    <scope>NUCLEOTIDE SEQUENCE</scope>
    <source>
        <strain evidence="1">CCC161011</strain>
    </source>
</reference>
<dbReference type="AlphaFoldDB" id="A0A8H6X422"/>
<gene>
    <name evidence="1" type="ORF">MVEN_02313600</name>
</gene>